<feature type="domain" description="PHD-type" evidence="16">
    <location>
        <begin position="167"/>
        <end position="224"/>
    </location>
</feature>
<evidence type="ECO:0000259" key="17">
    <source>
        <dbReference type="PROSITE" id="PS51726"/>
    </source>
</evidence>
<comment type="caution">
    <text evidence="18">The sequence shown here is derived from an EMBL/GenBank/DDBJ whole genome shotgun (WGS) entry which is preliminary data.</text>
</comment>
<evidence type="ECO:0000256" key="5">
    <source>
        <dbReference type="ARBA" id="ARBA00022723"/>
    </source>
</evidence>
<dbReference type="FunFam" id="3.40.630.30:FF:000001">
    <property type="entry name" value="Histone acetyltransferase"/>
    <property type="match status" value="1"/>
</dbReference>
<feature type="compositionally biased region" description="Acidic residues" evidence="15">
    <location>
        <begin position="1078"/>
        <end position="1098"/>
    </location>
</feature>
<dbReference type="InterPro" id="IPR002717">
    <property type="entry name" value="HAT_MYST-type"/>
</dbReference>
<evidence type="ECO:0000313" key="18">
    <source>
        <dbReference type="EMBL" id="TVY46285.1"/>
    </source>
</evidence>
<feature type="compositionally biased region" description="Polar residues" evidence="15">
    <location>
        <begin position="351"/>
        <end position="377"/>
    </location>
</feature>
<dbReference type="Gene3D" id="3.40.630.30">
    <property type="match status" value="1"/>
</dbReference>
<feature type="region of interest" description="Disordered" evidence="15">
    <location>
        <begin position="399"/>
        <end position="425"/>
    </location>
</feature>
<dbReference type="PROSITE" id="PS51726">
    <property type="entry name" value="MYST_HAT"/>
    <property type="match status" value="1"/>
</dbReference>
<feature type="compositionally biased region" description="Basic residues" evidence="15">
    <location>
        <begin position="944"/>
        <end position="959"/>
    </location>
</feature>
<evidence type="ECO:0000256" key="14">
    <source>
        <dbReference type="RuleBase" id="RU361211"/>
    </source>
</evidence>
<dbReference type="InterPro" id="IPR013083">
    <property type="entry name" value="Znf_RING/FYVE/PHD"/>
</dbReference>
<dbReference type="SUPFAM" id="SSF55729">
    <property type="entry name" value="Acyl-CoA N-acyltransferases (Nat)"/>
    <property type="match status" value="1"/>
</dbReference>
<feature type="region of interest" description="Disordered" evidence="15">
    <location>
        <begin position="1"/>
        <end position="165"/>
    </location>
</feature>
<keyword evidence="5" id="KW-0479">Metal-binding</keyword>
<reference evidence="18 19" key="1">
    <citation type="submission" date="2018-05" db="EMBL/GenBank/DDBJ databases">
        <title>Genome sequencing and assembly of the regulated plant pathogen Lachnellula willkommii and related sister species for the development of diagnostic species identification markers.</title>
        <authorList>
            <person name="Giroux E."/>
            <person name="Bilodeau G."/>
        </authorList>
    </citation>
    <scope>NUCLEOTIDE SEQUENCE [LARGE SCALE GENOMIC DNA]</scope>
    <source>
        <strain evidence="18 19">CBS 160.35</strain>
    </source>
</reference>
<evidence type="ECO:0000256" key="13">
    <source>
        <dbReference type="PROSITE-ProRule" id="PRU00146"/>
    </source>
</evidence>
<evidence type="ECO:0000256" key="10">
    <source>
        <dbReference type="ARBA" id="ARBA00023242"/>
    </source>
</evidence>
<dbReference type="Pfam" id="PF17772">
    <property type="entry name" value="zf-MYST"/>
    <property type="match status" value="1"/>
</dbReference>
<proteinExistence type="inferred from homology"/>
<evidence type="ECO:0000256" key="9">
    <source>
        <dbReference type="ARBA" id="ARBA00022990"/>
    </source>
</evidence>
<dbReference type="Pfam" id="PF01853">
    <property type="entry name" value="MOZ_SAS"/>
    <property type="match status" value="1"/>
</dbReference>
<feature type="compositionally biased region" description="Acidic residues" evidence="15">
    <location>
        <begin position="1020"/>
        <end position="1035"/>
    </location>
</feature>
<dbReference type="GO" id="GO:0003712">
    <property type="term" value="F:transcription coregulator activity"/>
    <property type="evidence" value="ECO:0007669"/>
    <property type="project" value="TreeGrafter"/>
</dbReference>
<protein>
    <recommendedName>
        <fullName evidence="3 14">Histone acetyltransferase</fullName>
        <ecNumber evidence="3 14">2.3.1.48</ecNumber>
    </recommendedName>
</protein>
<feature type="region of interest" description="Disordered" evidence="15">
    <location>
        <begin position="901"/>
        <end position="1098"/>
    </location>
</feature>
<feature type="compositionally biased region" description="Basic and acidic residues" evidence="15">
    <location>
        <begin position="1"/>
        <end position="12"/>
    </location>
</feature>
<comment type="similarity">
    <text evidence="2 14">Belongs to the MYST (SAS/MOZ) family.</text>
</comment>
<dbReference type="InterPro" id="IPR011011">
    <property type="entry name" value="Znf_FYVE_PHD"/>
</dbReference>
<feature type="domain" description="MYST-type HAT" evidence="17">
    <location>
        <begin position="509"/>
        <end position="786"/>
    </location>
</feature>
<dbReference type="OrthoDB" id="787137at2759"/>
<dbReference type="GO" id="GO:1990467">
    <property type="term" value="C:NuA3a histone acetyltransferase complex"/>
    <property type="evidence" value="ECO:0007669"/>
    <property type="project" value="TreeGrafter"/>
</dbReference>
<dbReference type="PANTHER" id="PTHR10615">
    <property type="entry name" value="HISTONE ACETYLTRANSFERASE"/>
    <property type="match status" value="1"/>
</dbReference>
<dbReference type="SUPFAM" id="SSF57903">
    <property type="entry name" value="FYVE/PHD zinc finger"/>
    <property type="match status" value="1"/>
</dbReference>
<feature type="compositionally biased region" description="Acidic residues" evidence="15">
    <location>
        <begin position="18"/>
        <end position="31"/>
    </location>
</feature>
<evidence type="ECO:0000256" key="7">
    <source>
        <dbReference type="ARBA" id="ARBA00022833"/>
    </source>
</evidence>
<feature type="compositionally biased region" description="Acidic residues" evidence="15">
    <location>
        <begin position="58"/>
        <end position="82"/>
    </location>
</feature>
<feature type="compositionally biased region" description="Polar residues" evidence="15">
    <location>
        <begin position="313"/>
        <end position="322"/>
    </location>
</feature>
<dbReference type="GO" id="GO:0008270">
    <property type="term" value="F:zinc ion binding"/>
    <property type="evidence" value="ECO:0007669"/>
    <property type="project" value="UniProtKB-KW"/>
</dbReference>
<gene>
    <name evidence="18" type="primary">mst2</name>
    <name evidence="18" type="ORF">LOCC1_G003808</name>
</gene>
<keyword evidence="19" id="KW-1185">Reference proteome</keyword>
<feature type="region of interest" description="Disordered" evidence="15">
    <location>
        <begin position="269"/>
        <end position="377"/>
    </location>
</feature>
<dbReference type="InterPro" id="IPR050603">
    <property type="entry name" value="MYST_HAT"/>
</dbReference>
<dbReference type="GO" id="GO:0003682">
    <property type="term" value="F:chromatin binding"/>
    <property type="evidence" value="ECO:0007669"/>
    <property type="project" value="TreeGrafter"/>
</dbReference>
<feature type="compositionally biased region" description="Low complexity" evidence="15">
    <location>
        <begin position="917"/>
        <end position="943"/>
    </location>
</feature>
<comment type="subcellular location">
    <subcellularLocation>
        <location evidence="1 14">Nucleus</location>
    </subcellularLocation>
</comment>
<feature type="compositionally biased region" description="Acidic residues" evidence="15">
    <location>
        <begin position="1004"/>
        <end position="1013"/>
    </location>
</feature>
<feature type="compositionally biased region" description="Acidic residues" evidence="15">
    <location>
        <begin position="117"/>
        <end position="134"/>
    </location>
</feature>
<evidence type="ECO:0000256" key="12">
    <source>
        <dbReference type="PIRSR" id="PIRSR602717-51"/>
    </source>
</evidence>
<dbReference type="Proteomes" id="UP000443090">
    <property type="component" value="Unassembled WGS sequence"/>
</dbReference>
<dbReference type="GO" id="GO:0005634">
    <property type="term" value="C:nucleus"/>
    <property type="evidence" value="ECO:0007669"/>
    <property type="project" value="UniProtKB-SubCell"/>
</dbReference>
<comment type="catalytic activity">
    <reaction evidence="14">
        <text>L-lysyl-[protein] + acetyl-CoA = N(6)-acetyl-L-lysyl-[protein] + CoA + H(+)</text>
        <dbReference type="Rhea" id="RHEA:45948"/>
        <dbReference type="Rhea" id="RHEA-COMP:9752"/>
        <dbReference type="Rhea" id="RHEA-COMP:10731"/>
        <dbReference type="ChEBI" id="CHEBI:15378"/>
        <dbReference type="ChEBI" id="CHEBI:29969"/>
        <dbReference type="ChEBI" id="CHEBI:57287"/>
        <dbReference type="ChEBI" id="CHEBI:57288"/>
        <dbReference type="ChEBI" id="CHEBI:61930"/>
        <dbReference type="EC" id="2.3.1.48"/>
    </reaction>
</comment>
<dbReference type="EMBL" id="QGMI01000158">
    <property type="protein sequence ID" value="TVY46285.1"/>
    <property type="molecule type" value="Genomic_DNA"/>
</dbReference>
<dbReference type="GO" id="GO:0006357">
    <property type="term" value="P:regulation of transcription by RNA polymerase II"/>
    <property type="evidence" value="ECO:0007669"/>
    <property type="project" value="TreeGrafter"/>
</dbReference>
<dbReference type="PANTHER" id="PTHR10615:SF161">
    <property type="entry name" value="HISTONE ACETYLTRANSFERASE KAT7"/>
    <property type="match status" value="1"/>
</dbReference>
<feature type="compositionally biased region" description="Acidic residues" evidence="15">
    <location>
        <begin position="147"/>
        <end position="164"/>
    </location>
</feature>
<dbReference type="AlphaFoldDB" id="A0A8H8S1W7"/>
<dbReference type="Gene3D" id="1.10.10.10">
    <property type="entry name" value="Winged helix-like DNA-binding domain superfamily/Winged helix DNA-binding domain"/>
    <property type="match status" value="1"/>
</dbReference>
<keyword evidence="4 18" id="KW-0808">Transferase</keyword>
<evidence type="ECO:0000256" key="15">
    <source>
        <dbReference type="SAM" id="MobiDB-lite"/>
    </source>
</evidence>
<evidence type="ECO:0000256" key="3">
    <source>
        <dbReference type="ARBA" id="ARBA00013184"/>
    </source>
</evidence>
<evidence type="ECO:0000313" key="19">
    <source>
        <dbReference type="Proteomes" id="UP000443090"/>
    </source>
</evidence>
<dbReference type="FunFam" id="3.30.60.60:FF:000001">
    <property type="entry name" value="Histone acetyltransferase"/>
    <property type="match status" value="1"/>
</dbReference>
<dbReference type="EC" id="2.3.1.48" evidence="3 14"/>
<evidence type="ECO:0000256" key="8">
    <source>
        <dbReference type="ARBA" id="ARBA00022853"/>
    </source>
</evidence>
<dbReference type="Gene3D" id="3.30.60.60">
    <property type="entry name" value="N-acetyl transferase-like"/>
    <property type="match status" value="1"/>
</dbReference>
<dbReference type="GO" id="GO:0004402">
    <property type="term" value="F:histone acetyltransferase activity"/>
    <property type="evidence" value="ECO:0007669"/>
    <property type="project" value="InterPro"/>
</dbReference>
<dbReference type="SMART" id="SM00249">
    <property type="entry name" value="PHD"/>
    <property type="match status" value="1"/>
</dbReference>
<dbReference type="InterPro" id="IPR016181">
    <property type="entry name" value="Acyl_CoA_acyltransferase"/>
</dbReference>
<evidence type="ECO:0000256" key="4">
    <source>
        <dbReference type="ARBA" id="ARBA00022679"/>
    </source>
</evidence>
<comment type="function">
    <text evidence="11">Catalytic component of the NuA4 histone acetyltransferase (HAT) complex which is involved in epigenetic transcriptional activation of selected genes principally by acetylation of nucleosomal histones H4, H3, H2B, H2A and H2A variant H2A.Z. Acetylates histone H4 to form H4K5ac, H4K8ac, H4K12ac and H4K16ac, histone H3 to form H3K14ac, and histone H2A to form H2AK4ac and H2AK7ac. The NuA4 complex is involved in the DNA damage response and is required for chromosome segregation. The NuA4 complex plays a direct role in repair of DNA double-strand breaks (DSBs) through homologous recombination. Recruitment to promoters depends on H3K4me. Also acetylates non-histone proteins. In addition to protein acetyltransferase, can use different acyl-CoA substrates, such as 2-hydroxyisobutanoyl-CoA (2-hydroxyisobutyryl-CoA) or (2E)-butenoyl-CoA (crotonyl-CoA), and is able to mediate protein 2-hydroxyisobutyrylation and crotonylation, respectively.</text>
</comment>
<evidence type="ECO:0000256" key="1">
    <source>
        <dbReference type="ARBA" id="ARBA00004123"/>
    </source>
</evidence>
<keyword evidence="7" id="KW-0862">Zinc</keyword>
<sequence>MAAAVRMEEELQHSIATSEEDAEFEEDDELGGDIREDTADAFAANNQLHIGMMAERSEGDESNGEEAMLSDEDAEGEEDDEMVNLVPRNAEEDSQDEDDEDEDGEGVGAVKIQPGLLEDDEAVMSGTEDDDDESVGSMDDGSKDSTDNEVEVDWEPAVEEEEEPANPNRCIFCQQDEENDPSEEFELYLACGVCGDNAHRQCARNAQALKPEAENWYCTDCVSNNLVPAEAIPDAEEILDPAARRISRDRLAGDLLPYHRGTIKPDSHSVFNQLIAPDDPMDGSRLLRKRKTSSGDADAEEVTTPPKRRTNRETASSSSSKLPTAEGGEAPTEDAEALVDSVGGGDEPKTNGDQAPTSPRASRSLRPKSSANSHATIIERSSQSIKLIFKVGSVELNRIHSRPSKPKKKSRPTSVPRPSTAVSTFIPSSYPQPFYSLHEKEMDEMKSKPYGGILTEREADTSMTLPKPEHRRQFDEARQKAEEEWKSRAAAAAEAYAASGVKKPRKVSGPASQIEYIEFGMNQIDIWYAAPYPEEYSRNQALFICEFCLKYMESATVAWRHKTKCPWKHPPGDEIYRDGNISMFEVDGRKQSLYCQNLCLLAKLFLGSKTLYYDVEPFLFYVLTEYDELGYHFVGYFSKEKRPTSLNNVSCILVLPIFQRKGYGHLLIDFSYLLTRVEKKTGSPEKPLSDMGLVSYRDYWRLVLCRYLMVYKSGDLIPSIKRMSDDIGMTPDDVVSALEQLEALIRDPVTGVYALQLKTDVYRNVIRHQDSKGYAALNPKRLVWTPYIMGRDNASAFDHAPHLNAVMSREDSDDDDDIHEPGKLSNGIKRDFDFYNGTNGGTEGITESLGKLTTASGEIIMAGTSPDGDVAESSRSVSRVNGVSRNLSYYESAASISATRFEVFPPPPGSKSRGNRSSRPTPRPKSSFSNSARPTPRRSSSGSARRHSSARSSTGRRKSGGTGRGPGRWPKGSTKRDFGNADSGPGLPPKLTNQRSKLGNEVLLGDEEEEEDGEGRNDEEHDIDQDEEEALEFEDTPAPRRRRDRDSGRGKGLGKPPIGGKGLGKAMGMGKGPLVDHEMDDVPFLEASEDVDAEGEDE</sequence>
<dbReference type="PROSITE" id="PS50016">
    <property type="entry name" value="ZF_PHD_2"/>
    <property type="match status" value="1"/>
</dbReference>
<feature type="active site" description="Proton donor/acceptor" evidence="12">
    <location>
        <position position="685"/>
    </location>
</feature>
<dbReference type="Pfam" id="PF16866">
    <property type="entry name" value="PHD_4"/>
    <property type="match status" value="1"/>
</dbReference>
<dbReference type="InterPro" id="IPR019787">
    <property type="entry name" value="Znf_PHD-finger"/>
</dbReference>
<accession>A0A8H8S1W7</accession>
<keyword evidence="10 14" id="KW-0539">Nucleus</keyword>
<dbReference type="InterPro" id="IPR040706">
    <property type="entry name" value="Zf-MYST"/>
</dbReference>
<evidence type="ECO:0000256" key="6">
    <source>
        <dbReference type="ARBA" id="ARBA00022771"/>
    </source>
</evidence>
<keyword evidence="6 13" id="KW-0863">Zinc-finger</keyword>
<organism evidence="18 19">
    <name type="scientific">Lachnellula occidentalis</name>
    <dbReference type="NCBI Taxonomy" id="215460"/>
    <lineage>
        <taxon>Eukaryota</taxon>
        <taxon>Fungi</taxon>
        <taxon>Dikarya</taxon>
        <taxon>Ascomycota</taxon>
        <taxon>Pezizomycotina</taxon>
        <taxon>Leotiomycetes</taxon>
        <taxon>Helotiales</taxon>
        <taxon>Lachnaceae</taxon>
        <taxon>Lachnellula</taxon>
    </lineage>
</organism>
<feature type="compositionally biased region" description="Basic residues" evidence="15">
    <location>
        <begin position="399"/>
        <end position="411"/>
    </location>
</feature>
<evidence type="ECO:0000256" key="2">
    <source>
        <dbReference type="ARBA" id="ARBA00010107"/>
    </source>
</evidence>
<evidence type="ECO:0000259" key="16">
    <source>
        <dbReference type="PROSITE" id="PS50016"/>
    </source>
</evidence>
<evidence type="ECO:0000256" key="11">
    <source>
        <dbReference type="ARBA" id="ARBA00045805"/>
    </source>
</evidence>
<name>A0A8H8S1W7_9HELO</name>
<dbReference type="Gene3D" id="3.30.40.10">
    <property type="entry name" value="Zinc/RING finger domain, C3HC4 (zinc finger)"/>
    <property type="match status" value="1"/>
</dbReference>
<keyword evidence="8" id="KW-0156">Chromatin regulator</keyword>
<feature type="compositionally biased region" description="Gly residues" evidence="15">
    <location>
        <begin position="1050"/>
        <end position="1071"/>
    </location>
</feature>
<feature type="compositionally biased region" description="Acidic residues" evidence="15">
    <location>
        <begin position="92"/>
        <end position="105"/>
    </location>
</feature>
<dbReference type="InterPro" id="IPR001965">
    <property type="entry name" value="Znf_PHD"/>
</dbReference>
<dbReference type="GO" id="GO:0031507">
    <property type="term" value="P:heterochromatin formation"/>
    <property type="evidence" value="ECO:0007669"/>
    <property type="project" value="UniProtKB-ARBA"/>
</dbReference>
<keyword evidence="9" id="KW-0007">Acetylation</keyword>
<dbReference type="InterPro" id="IPR036388">
    <property type="entry name" value="WH-like_DNA-bd_sf"/>
</dbReference>